<feature type="coiled-coil region" evidence="1">
    <location>
        <begin position="129"/>
        <end position="156"/>
    </location>
</feature>
<evidence type="ECO:0000313" key="2">
    <source>
        <dbReference type="EMBL" id="KAJ1088148.1"/>
    </source>
</evidence>
<dbReference type="InterPro" id="IPR036691">
    <property type="entry name" value="Endo/exonu/phosph_ase_sf"/>
</dbReference>
<proteinExistence type="predicted"/>
<dbReference type="AlphaFoldDB" id="A0AAV7LAL3"/>
<evidence type="ECO:0000256" key="1">
    <source>
        <dbReference type="SAM" id="Coils"/>
    </source>
</evidence>
<reference evidence="2" key="1">
    <citation type="journal article" date="2022" name="bioRxiv">
        <title>Sequencing and chromosome-scale assembly of the giantPleurodeles waltlgenome.</title>
        <authorList>
            <person name="Brown T."/>
            <person name="Elewa A."/>
            <person name="Iarovenko S."/>
            <person name="Subramanian E."/>
            <person name="Araus A.J."/>
            <person name="Petzold A."/>
            <person name="Susuki M."/>
            <person name="Suzuki K.-i.T."/>
            <person name="Hayashi T."/>
            <person name="Toyoda A."/>
            <person name="Oliveira C."/>
            <person name="Osipova E."/>
            <person name="Leigh N.D."/>
            <person name="Simon A."/>
            <person name="Yun M.H."/>
        </authorList>
    </citation>
    <scope>NUCLEOTIDE SEQUENCE</scope>
    <source>
        <strain evidence="2">20211129_DDA</strain>
        <tissue evidence="2">Liver</tissue>
    </source>
</reference>
<dbReference type="Gene3D" id="3.60.10.10">
    <property type="entry name" value="Endonuclease/exonuclease/phosphatase"/>
    <property type="match status" value="1"/>
</dbReference>
<dbReference type="EMBL" id="JANPWB010000015">
    <property type="protein sequence ID" value="KAJ1088148.1"/>
    <property type="molecule type" value="Genomic_DNA"/>
</dbReference>
<sequence>MDVWSHQYPTIPNYTHYSTVHDLHTCIDYWLSLWQFVSQIQVCEILPHTYTDPSPILLGLDLCMPPPPALPWRFPLNSLLDEALTVELGRNIEEYFILNMGTVTKFATVWEAFKVYVHNVTTAKHVGVLRALCNSLSRLETEIADLESKLMEGKDDNLLSSIIDKLVEFQEVAQNEVMHRGKYAVVRVYGEGERPGTILAVLLRPYHENNVIMQIQDDTERVWSDAESTVGKFHDYNGDLYKLRLQYHEATPTDYLTWPCSVLQWSIGKC</sequence>
<keyword evidence="1" id="KW-0175">Coiled coil</keyword>
<accession>A0AAV7LAL3</accession>
<dbReference type="Proteomes" id="UP001066276">
    <property type="component" value="Chromosome 11"/>
</dbReference>
<protein>
    <submittedName>
        <fullName evidence="2">Uncharacterized protein</fullName>
    </submittedName>
</protein>
<name>A0AAV7LAL3_PLEWA</name>
<keyword evidence="3" id="KW-1185">Reference proteome</keyword>
<gene>
    <name evidence="2" type="ORF">NDU88_001307</name>
</gene>
<evidence type="ECO:0000313" key="3">
    <source>
        <dbReference type="Proteomes" id="UP001066276"/>
    </source>
</evidence>
<organism evidence="2 3">
    <name type="scientific">Pleurodeles waltl</name>
    <name type="common">Iberian ribbed newt</name>
    <dbReference type="NCBI Taxonomy" id="8319"/>
    <lineage>
        <taxon>Eukaryota</taxon>
        <taxon>Metazoa</taxon>
        <taxon>Chordata</taxon>
        <taxon>Craniata</taxon>
        <taxon>Vertebrata</taxon>
        <taxon>Euteleostomi</taxon>
        <taxon>Amphibia</taxon>
        <taxon>Batrachia</taxon>
        <taxon>Caudata</taxon>
        <taxon>Salamandroidea</taxon>
        <taxon>Salamandridae</taxon>
        <taxon>Pleurodelinae</taxon>
        <taxon>Pleurodeles</taxon>
    </lineage>
</organism>
<comment type="caution">
    <text evidence="2">The sequence shown here is derived from an EMBL/GenBank/DDBJ whole genome shotgun (WGS) entry which is preliminary data.</text>
</comment>